<dbReference type="Proteomes" id="UP000578112">
    <property type="component" value="Unassembled WGS sequence"/>
</dbReference>
<feature type="transmembrane region" description="Helical" evidence="1">
    <location>
        <begin position="46"/>
        <end position="71"/>
    </location>
</feature>
<dbReference type="RefSeq" id="WP_184998470.1">
    <property type="nucleotide sequence ID" value="NZ_BOMK01000076.1"/>
</dbReference>
<accession>A0A7W7I6Z0</accession>
<keyword evidence="1" id="KW-1133">Transmembrane helix</keyword>
<keyword evidence="1" id="KW-0812">Transmembrane</keyword>
<evidence type="ECO:0000313" key="2">
    <source>
        <dbReference type="EMBL" id="MBB4767461.1"/>
    </source>
</evidence>
<feature type="transmembrane region" description="Helical" evidence="1">
    <location>
        <begin position="77"/>
        <end position="98"/>
    </location>
</feature>
<reference evidence="2 3" key="1">
    <citation type="submission" date="2020-08" db="EMBL/GenBank/DDBJ databases">
        <title>Sequencing the genomes of 1000 actinobacteria strains.</title>
        <authorList>
            <person name="Klenk H.-P."/>
        </authorList>
    </citation>
    <scope>NUCLEOTIDE SEQUENCE [LARGE SCALE GENOMIC DNA]</scope>
    <source>
        <strain evidence="2 3">DSM 43149</strain>
    </source>
</reference>
<keyword evidence="1" id="KW-0472">Membrane</keyword>
<evidence type="ECO:0000313" key="3">
    <source>
        <dbReference type="Proteomes" id="UP000578112"/>
    </source>
</evidence>
<organism evidence="2 3">
    <name type="scientific">Actinoplanes digitatis</name>
    <dbReference type="NCBI Taxonomy" id="1868"/>
    <lineage>
        <taxon>Bacteria</taxon>
        <taxon>Bacillati</taxon>
        <taxon>Actinomycetota</taxon>
        <taxon>Actinomycetes</taxon>
        <taxon>Micromonosporales</taxon>
        <taxon>Micromonosporaceae</taxon>
        <taxon>Actinoplanes</taxon>
    </lineage>
</organism>
<evidence type="ECO:0008006" key="4">
    <source>
        <dbReference type="Google" id="ProtNLM"/>
    </source>
</evidence>
<dbReference type="AlphaFoldDB" id="A0A7W7I6Z0"/>
<keyword evidence="3" id="KW-1185">Reference proteome</keyword>
<gene>
    <name evidence="2" type="ORF">BJ971_008017</name>
</gene>
<dbReference type="EMBL" id="JACHNH010000001">
    <property type="protein sequence ID" value="MBB4767461.1"/>
    <property type="molecule type" value="Genomic_DNA"/>
</dbReference>
<protein>
    <recommendedName>
        <fullName evidence="4">DUF1449 family protein</fullName>
    </recommendedName>
</protein>
<comment type="caution">
    <text evidence="2">The sequence shown here is derived from an EMBL/GenBank/DDBJ whole genome shotgun (WGS) entry which is preliminary data.</text>
</comment>
<name>A0A7W7I6Z0_9ACTN</name>
<proteinExistence type="predicted"/>
<feature type="transmembrane region" description="Helical" evidence="1">
    <location>
        <begin position="12"/>
        <end position="34"/>
    </location>
</feature>
<evidence type="ECO:0000256" key="1">
    <source>
        <dbReference type="SAM" id="Phobius"/>
    </source>
</evidence>
<sequence length="192" mass="19556">MGGFLDAALSFPAVVFTPLLIVVIGYWVVVIAGGADPEGDGGDGGFLGFLGLGGAPASIVLSLFIAVAWFASLAGGVLLGAVPALVLAGALVLAWVIARLAVVLLRRFMPAGAEPSRADFVGLTCVVRTGRVTATFGQAEVHSPDGSSAIVQVRTPGDDELRAGSIALIFDFDADGEFFWVVPADIATSPDQ</sequence>